<proteinExistence type="inferred from homology"/>
<dbReference type="InterPro" id="IPR050320">
    <property type="entry name" value="N5-glutamine_MTase"/>
</dbReference>
<dbReference type="EMBL" id="LT960611">
    <property type="protein sequence ID" value="SON49389.1"/>
    <property type="molecule type" value="Genomic_DNA"/>
</dbReference>
<gene>
    <name evidence="5 8" type="primary">prmC</name>
    <name evidence="8" type="ORF">VTAP4600_A1410</name>
</gene>
<evidence type="ECO:0000259" key="7">
    <source>
        <dbReference type="Pfam" id="PF17827"/>
    </source>
</evidence>
<organism evidence="8 9">
    <name type="scientific">Vibrio tapetis subsp. tapetis</name>
    <dbReference type="NCBI Taxonomy" id="1671868"/>
    <lineage>
        <taxon>Bacteria</taxon>
        <taxon>Pseudomonadati</taxon>
        <taxon>Pseudomonadota</taxon>
        <taxon>Gammaproteobacteria</taxon>
        <taxon>Vibrionales</taxon>
        <taxon>Vibrionaceae</taxon>
        <taxon>Vibrio</taxon>
    </lineage>
</organism>
<dbReference type="FunFam" id="1.10.8.10:FF:000032">
    <property type="entry name" value="Release factor glutamine methyltransferase"/>
    <property type="match status" value="1"/>
</dbReference>
<evidence type="ECO:0000256" key="3">
    <source>
        <dbReference type="ARBA" id="ARBA00022691"/>
    </source>
</evidence>
<dbReference type="HAMAP" id="MF_02126">
    <property type="entry name" value="RF_methyltr_PrmC"/>
    <property type="match status" value="1"/>
</dbReference>
<keyword evidence="3 5" id="KW-0949">S-adenosyl-L-methionine</keyword>
<dbReference type="InterPro" id="IPR040758">
    <property type="entry name" value="PrmC_N"/>
</dbReference>
<dbReference type="FunFam" id="3.40.50.150:FF:000053">
    <property type="entry name" value="Release factor glutamine methyltransferase"/>
    <property type="match status" value="1"/>
</dbReference>
<dbReference type="EC" id="2.1.1.297" evidence="5"/>
<keyword evidence="1 5" id="KW-0489">Methyltransferase</keyword>
<comment type="function">
    <text evidence="5">Methylates the class 1 translation termination release factors RF1/PrfA and RF2/PrfB on the glutamine residue of the universally conserved GGQ motif.</text>
</comment>
<feature type="binding site" evidence="5">
    <location>
        <begin position="133"/>
        <end position="137"/>
    </location>
    <ligand>
        <name>S-adenosyl-L-methionine</name>
        <dbReference type="ChEBI" id="CHEBI:59789"/>
    </ligand>
</feature>
<comment type="similarity">
    <text evidence="5">Belongs to the protein N5-glutamine methyltransferase family. PrmC subfamily.</text>
</comment>
<dbReference type="RefSeq" id="WP_102522059.1">
    <property type="nucleotide sequence ID" value="NZ_LT960611.1"/>
</dbReference>
<reference evidence="8 9" key="1">
    <citation type="submission" date="2017-10" db="EMBL/GenBank/DDBJ databases">
        <authorList>
            <person name="Banno H."/>
            <person name="Chua N.-H."/>
        </authorList>
    </citation>
    <scope>NUCLEOTIDE SEQUENCE [LARGE SCALE GENOMIC DNA]</scope>
    <source>
        <strain evidence="8">Vibrio tapetis CECT4600</strain>
    </source>
</reference>
<dbReference type="AlphaFoldDB" id="A0A2N8ZBV2"/>
<dbReference type="InterPro" id="IPR004556">
    <property type="entry name" value="HemK-like"/>
</dbReference>
<dbReference type="GO" id="GO:0102559">
    <property type="term" value="F:peptide chain release factor N(5)-glutamine methyltransferase activity"/>
    <property type="evidence" value="ECO:0007669"/>
    <property type="project" value="UniProtKB-EC"/>
</dbReference>
<dbReference type="InterPro" id="IPR019874">
    <property type="entry name" value="RF_methyltr_PrmC"/>
</dbReference>
<feature type="binding site" evidence="5">
    <location>
        <position position="184"/>
    </location>
    <ligand>
        <name>S-adenosyl-L-methionine</name>
        <dbReference type="ChEBI" id="CHEBI:59789"/>
    </ligand>
</feature>
<evidence type="ECO:0000313" key="9">
    <source>
        <dbReference type="Proteomes" id="UP000235828"/>
    </source>
</evidence>
<feature type="binding site" evidence="5">
    <location>
        <position position="156"/>
    </location>
    <ligand>
        <name>S-adenosyl-L-methionine</name>
        <dbReference type="ChEBI" id="CHEBI:59789"/>
    </ligand>
</feature>
<dbReference type="KEGG" id="vta:A1410"/>
<dbReference type="PANTHER" id="PTHR18895:SF74">
    <property type="entry name" value="MTRF1L RELEASE FACTOR GLUTAMINE METHYLTRANSFERASE"/>
    <property type="match status" value="1"/>
</dbReference>
<dbReference type="Gene3D" id="3.40.50.150">
    <property type="entry name" value="Vaccinia Virus protein VP39"/>
    <property type="match status" value="1"/>
</dbReference>
<protein>
    <recommendedName>
        <fullName evidence="5">Release factor glutamine methyltransferase</fullName>
        <shortName evidence="5">RF MTase</shortName>
        <ecNumber evidence="5">2.1.1.297</ecNumber>
    </recommendedName>
    <alternativeName>
        <fullName evidence="5">N5-glutamine methyltransferase PrmC</fullName>
    </alternativeName>
    <alternativeName>
        <fullName evidence="5">Protein-(glutamine-N5) MTase PrmC</fullName>
    </alternativeName>
    <alternativeName>
        <fullName evidence="5">Protein-glutamine N-methyltransferase PrmC</fullName>
    </alternativeName>
</protein>
<dbReference type="InterPro" id="IPR029063">
    <property type="entry name" value="SAM-dependent_MTases_sf"/>
</dbReference>
<name>A0A2N8ZBV2_9VIBR</name>
<dbReference type="InterPro" id="IPR002052">
    <property type="entry name" value="DNA_methylase_N6_adenine_CS"/>
</dbReference>
<evidence type="ECO:0000256" key="1">
    <source>
        <dbReference type="ARBA" id="ARBA00022603"/>
    </source>
</evidence>
<evidence type="ECO:0000256" key="2">
    <source>
        <dbReference type="ARBA" id="ARBA00022679"/>
    </source>
</evidence>
<dbReference type="InterPro" id="IPR025714">
    <property type="entry name" value="Methyltranfer_dom"/>
</dbReference>
<dbReference type="GO" id="GO:0032259">
    <property type="term" value="P:methylation"/>
    <property type="evidence" value="ECO:0007669"/>
    <property type="project" value="UniProtKB-KW"/>
</dbReference>
<sequence length="294" mass="32570">MFEHSPSETDSVPLLSIEAQLKSASIELLASGSDSPSLDAAVLLCHVLDKPRSYLLTWPERELTKEQLADFETVMARRKQGEPVAYILGEREFWSLPLKVEPSTLIPRPDTERLVELALDKIPTKPCRILDLGTGTGAIALALASELPNHSLTGIDIRPEAQALACENAKRLALTNSRFLQGSWFTPLEDGTKFACIVSNPPYIEKDDPHLVQGDVRFEPLSALVAEEKGMADLTYIANHGRQFLVEAGWLLMEHGFEQGQAVREMMQSFGYTDVETAQDYAGNDRVTLGRYTN</sequence>
<dbReference type="PANTHER" id="PTHR18895">
    <property type="entry name" value="HEMK METHYLTRANSFERASE"/>
    <property type="match status" value="1"/>
</dbReference>
<dbReference type="GO" id="GO:0003676">
    <property type="term" value="F:nucleic acid binding"/>
    <property type="evidence" value="ECO:0007669"/>
    <property type="project" value="InterPro"/>
</dbReference>
<dbReference type="SUPFAM" id="SSF53335">
    <property type="entry name" value="S-adenosyl-L-methionine-dependent methyltransferases"/>
    <property type="match status" value="1"/>
</dbReference>
<dbReference type="NCBIfam" id="TIGR00536">
    <property type="entry name" value="hemK_fam"/>
    <property type="match status" value="1"/>
</dbReference>
<dbReference type="Pfam" id="PF13847">
    <property type="entry name" value="Methyltransf_31"/>
    <property type="match status" value="1"/>
</dbReference>
<comment type="catalytic activity">
    <reaction evidence="4 5">
        <text>L-glutaminyl-[peptide chain release factor] + S-adenosyl-L-methionine = N(5)-methyl-L-glutaminyl-[peptide chain release factor] + S-adenosyl-L-homocysteine + H(+)</text>
        <dbReference type="Rhea" id="RHEA:42896"/>
        <dbReference type="Rhea" id="RHEA-COMP:10271"/>
        <dbReference type="Rhea" id="RHEA-COMP:10272"/>
        <dbReference type="ChEBI" id="CHEBI:15378"/>
        <dbReference type="ChEBI" id="CHEBI:30011"/>
        <dbReference type="ChEBI" id="CHEBI:57856"/>
        <dbReference type="ChEBI" id="CHEBI:59789"/>
        <dbReference type="ChEBI" id="CHEBI:61891"/>
        <dbReference type="EC" id="2.1.1.297"/>
    </reaction>
</comment>
<dbReference type="Pfam" id="PF17827">
    <property type="entry name" value="PrmC_N"/>
    <property type="match status" value="1"/>
</dbReference>
<evidence type="ECO:0000259" key="6">
    <source>
        <dbReference type="Pfam" id="PF13847"/>
    </source>
</evidence>
<keyword evidence="2 5" id="KW-0808">Transferase</keyword>
<dbReference type="NCBIfam" id="TIGR03534">
    <property type="entry name" value="RF_mod_PrmC"/>
    <property type="match status" value="1"/>
</dbReference>
<feature type="binding site" evidence="5">
    <location>
        <begin position="200"/>
        <end position="203"/>
    </location>
    <ligand>
        <name>substrate</name>
    </ligand>
</feature>
<feature type="domain" description="Methyltransferase" evidence="6">
    <location>
        <begin position="125"/>
        <end position="200"/>
    </location>
</feature>
<evidence type="ECO:0000256" key="4">
    <source>
        <dbReference type="ARBA" id="ARBA00048391"/>
    </source>
</evidence>
<evidence type="ECO:0000256" key="5">
    <source>
        <dbReference type="HAMAP-Rule" id="MF_02126"/>
    </source>
</evidence>
<dbReference type="Gene3D" id="1.10.8.10">
    <property type="entry name" value="DNA helicase RuvA subunit, C-terminal domain"/>
    <property type="match status" value="1"/>
</dbReference>
<dbReference type="Proteomes" id="UP000235828">
    <property type="component" value="Chromosome A"/>
</dbReference>
<dbReference type="CDD" id="cd02440">
    <property type="entry name" value="AdoMet_MTases"/>
    <property type="match status" value="1"/>
</dbReference>
<keyword evidence="9" id="KW-1185">Reference proteome</keyword>
<evidence type="ECO:0000313" key="8">
    <source>
        <dbReference type="EMBL" id="SON49389.1"/>
    </source>
</evidence>
<dbReference type="PROSITE" id="PS00092">
    <property type="entry name" value="N6_MTASE"/>
    <property type="match status" value="1"/>
</dbReference>
<accession>A0A2N8ZBV2</accession>
<feature type="binding site" evidence="5">
    <location>
        <position position="200"/>
    </location>
    <ligand>
        <name>S-adenosyl-L-methionine</name>
        <dbReference type="ChEBI" id="CHEBI:59789"/>
    </ligand>
</feature>
<feature type="domain" description="Release factor glutamine methyltransferase N-terminal" evidence="7">
    <location>
        <begin position="21"/>
        <end position="89"/>
    </location>
</feature>
<dbReference type="OrthoDB" id="9800643at2"/>